<gene>
    <name evidence="2" type="ORF">BC643_4345</name>
</gene>
<protein>
    <recommendedName>
        <fullName evidence="1">DinB-like domain-containing protein</fullName>
    </recommendedName>
</protein>
<proteinExistence type="predicted"/>
<accession>A0A419VV52</accession>
<dbReference type="OrthoDB" id="9793216at2"/>
<feature type="domain" description="DinB-like" evidence="1">
    <location>
        <begin position="21"/>
        <end position="151"/>
    </location>
</feature>
<dbReference type="EMBL" id="RAPN01000005">
    <property type="protein sequence ID" value="RKD86029.1"/>
    <property type="molecule type" value="Genomic_DNA"/>
</dbReference>
<reference evidence="2 3" key="1">
    <citation type="submission" date="2018-09" db="EMBL/GenBank/DDBJ databases">
        <title>Genomic Encyclopedia of Archaeal and Bacterial Type Strains, Phase II (KMG-II): from individual species to whole genera.</title>
        <authorList>
            <person name="Goeker M."/>
        </authorList>
    </citation>
    <scope>NUCLEOTIDE SEQUENCE [LARGE SCALE GENOMIC DNA]</scope>
    <source>
        <strain evidence="2 3">DSM 27148</strain>
    </source>
</reference>
<dbReference type="InterPro" id="IPR024775">
    <property type="entry name" value="DinB-like"/>
</dbReference>
<organism evidence="2 3">
    <name type="scientific">Mangrovibacterium diazotrophicum</name>
    <dbReference type="NCBI Taxonomy" id="1261403"/>
    <lineage>
        <taxon>Bacteria</taxon>
        <taxon>Pseudomonadati</taxon>
        <taxon>Bacteroidota</taxon>
        <taxon>Bacteroidia</taxon>
        <taxon>Marinilabiliales</taxon>
        <taxon>Prolixibacteraceae</taxon>
        <taxon>Mangrovibacterium</taxon>
    </lineage>
</organism>
<dbReference type="Pfam" id="PF12867">
    <property type="entry name" value="DinB_2"/>
    <property type="match status" value="1"/>
</dbReference>
<keyword evidence="3" id="KW-1185">Reference proteome</keyword>
<dbReference type="InterPro" id="IPR034660">
    <property type="entry name" value="DinB/YfiT-like"/>
</dbReference>
<dbReference type="SUPFAM" id="SSF109854">
    <property type="entry name" value="DinB/YfiT-like putative metalloenzymes"/>
    <property type="match status" value="1"/>
</dbReference>
<evidence type="ECO:0000313" key="2">
    <source>
        <dbReference type="EMBL" id="RKD86029.1"/>
    </source>
</evidence>
<sequence length="157" mass="18232">MDFSNITEGISAGLRSWEPDLQALPETTICDKRNGQGRSIKQILGHMVDSASNNTHRIVHLQYQSSPLQFPNYATNGSNDRWIAIQNYQNENWGDLVQLWKYSHLHLIHVIKQVKPDKLENEWIAGADEVVKLREMITDFLRHFQLHLNEICELINQ</sequence>
<name>A0A419VV52_9BACT</name>
<dbReference type="AlphaFoldDB" id="A0A419VV52"/>
<dbReference type="Gene3D" id="1.20.120.450">
    <property type="entry name" value="dinb family like domain"/>
    <property type="match status" value="1"/>
</dbReference>
<dbReference type="Proteomes" id="UP000283387">
    <property type="component" value="Unassembled WGS sequence"/>
</dbReference>
<evidence type="ECO:0000313" key="3">
    <source>
        <dbReference type="Proteomes" id="UP000283387"/>
    </source>
</evidence>
<evidence type="ECO:0000259" key="1">
    <source>
        <dbReference type="Pfam" id="PF12867"/>
    </source>
</evidence>
<comment type="caution">
    <text evidence="2">The sequence shown here is derived from an EMBL/GenBank/DDBJ whole genome shotgun (WGS) entry which is preliminary data.</text>
</comment>
<dbReference type="RefSeq" id="WP_120275343.1">
    <property type="nucleotide sequence ID" value="NZ_RAPN01000005.1"/>
</dbReference>